<feature type="signal peptide" evidence="3">
    <location>
        <begin position="1"/>
        <end position="25"/>
    </location>
</feature>
<evidence type="ECO:0000256" key="1">
    <source>
        <dbReference type="ARBA" id="ARBA00022729"/>
    </source>
</evidence>
<dbReference type="OMA" id="TFVQTAC"/>
<dbReference type="HOGENOM" id="CLU_1818525_0_0_1"/>
<feature type="chain" id="PRO_5004050575" description="Pectinesterase inhibitor domain-containing protein" evidence="3">
    <location>
        <begin position="26"/>
        <end position="142"/>
    </location>
</feature>
<keyword evidence="1 3" id="KW-0732">Signal</keyword>
<dbReference type="GO" id="GO:0004857">
    <property type="term" value="F:enzyme inhibitor activity"/>
    <property type="evidence" value="ECO:0000318"/>
    <property type="project" value="GO_Central"/>
</dbReference>
<name>M4DBM0_BRACM</name>
<dbReference type="Proteomes" id="UP000011750">
    <property type="component" value="Chromosome A01"/>
</dbReference>
<dbReference type="InParanoid" id="M4DBM0"/>
<proteinExistence type="inferred from homology"/>
<accession>M4DBM0</accession>
<dbReference type="PANTHER" id="PTHR31080">
    <property type="entry name" value="PECTINESTERASE INHIBITOR-LIKE"/>
    <property type="match status" value="1"/>
</dbReference>
<evidence type="ECO:0000259" key="4">
    <source>
        <dbReference type="SMART" id="SM00856"/>
    </source>
</evidence>
<dbReference type="GO" id="GO:0009827">
    <property type="term" value="P:plant-type cell wall modification"/>
    <property type="evidence" value="ECO:0000318"/>
    <property type="project" value="GO_Central"/>
</dbReference>
<dbReference type="AlphaFoldDB" id="M4DBM0"/>
<dbReference type="GO" id="GO:0009505">
    <property type="term" value="C:plant-type cell wall"/>
    <property type="evidence" value="ECO:0000318"/>
    <property type="project" value="GO_Central"/>
</dbReference>
<dbReference type="InterPro" id="IPR006501">
    <property type="entry name" value="Pectinesterase_inhib_dom"/>
</dbReference>
<evidence type="ECO:0000313" key="5">
    <source>
        <dbReference type="EnsemblPlants" id="Bra013880.1-P"/>
    </source>
</evidence>
<evidence type="ECO:0000313" key="6">
    <source>
        <dbReference type="Proteomes" id="UP000011750"/>
    </source>
</evidence>
<comment type="similarity">
    <text evidence="2">Belongs to the PMEI family.</text>
</comment>
<dbReference type="STRING" id="51351.M4DBM0"/>
<organism evidence="5 6">
    <name type="scientific">Brassica campestris</name>
    <name type="common">Field mustard</name>
    <dbReference type="NCBI Taxonomy" id="3711"/>
    <lineage>
        <taxon>Eukaryota</taxon>
        <taxon>Viridiplantae</taxon>
        <taxon>Streptophyta</taxon>
        <taxon>Embryophyta</taxon>
        <taxon>Tracheophyta</taxon>
        <taxon>Spermatophyta</taxon>
        <taxon>Magnoliopsida</taxon>
        <taxon>eudicotyledons</taxon>
        <taxon>Gunneridae</taxon>
        <taxon>Pentapetalae</taxon>
        <taxon>rosids</taxon>
        <taxon>malvids</taxon>
        <taxon>Brassicales</taxon>
        <taxon>Brassicaceae</taxon>
        <taxon>Brassiceae</taxon>
        <taxon>Brassica</taxon>
    </lineage>
</organism>
<dbReference type="Gene3D" id="1.20.140.40">
    <property type="entry name" value="Invertase/pectin methylesterase inhibitor family protein"/>
    <property type="match status" value="1"/>
</dbReference>
<evidence type="ECO:0000256" key="2">
    <source>
        <dbReference type="ARBA" id="ARBA00038471"/>
    </source>
</evidence>
<reference evidence="5 6" key="1">
    <citation type="journal article" date="2011" name="Nat. Genet.">
        <title>The genome of the mesopolyploid crop species Brassica rapa.</title>
        <authorList>
            <consortium name="Brassica rapa Genome Sequencing Project Consortium"/>
            <person name="Wang X."/>
            <person name="Wang H."/>
            <person name="Wang J."/>
            <person name="Sun R."/>
            <person name="Wu J."/>
            <person name="Liu S."/>
            <person name="Bai Y."/>
            <person name="Mun J.H."/>
            <person name="Bancroft I."/>
            <person name="Cheng F."/>
            <person name="Huang S."/>
            <person name="Li X."/>
            <person name="Hua W."/>
            <person name="Wang J."/>
            <person name="Wang X."/>
            <person name="Freeling M."/>
            <person name="Pires J.C."/>
            <person name="Paterson A.H."/>
            <person name="Chalhoub B."/>
            <person name="Wang B."/>
            <person name="Hayward A."/>
            <person name="Sharpe A.G."/>
            <person name="Park B.S."/>
            <person name="Weisshaar B."/>
            <person name="Liu B."/>
            <person name="Li B."/>
            <person name="Liu B."/>
            <person name="Tong C."/>
            <person name="Song C."/>
            <person name="Duran C."/>
            <person name="Peng C."/>
            <person name="Geng C."/>
            <person name="Koh C."/>
            <person name="Lin C."/>
            <person name="Edwards D."/>
            <person name="Mu D."/>
            <person name="Shen D."/>
            <person name="Soumpourou E."/>
            <person name="Li F."/>
            <person name="Fraser F."/>
            <person name="Conant G."/>
            <person name="Lassalle G."/>
            <person name="King G.J."/>
            <person name="Bonnema G."/>
            <person name="Tang H."/>
            <person name="Wang H."/>
            <person name="Belcram H."/>
            <person name="Zhou H."/>
            <person name="Hirakawa H."/>
            <person name="Abe H."/>
            <person name="Guo H."/>
            <person name="Wang H."/>
            <person name="Jin H."/>
            <person name="Parkin I.A."/>
            <person name="Batley J."/>
            <person name="Kim J.S."/>
            <person name="Just J."/>
            <person name="Li J."/>
            <person name="Xu J."/>
            <person name="Deng J."/>
            <person name="Kim J.A."/>
            <person name="Li J."/>
            <person name="Yu J."/>
            <person name="Meng J."/>
            <person name="Wang J."/>
            <person name="Min J."/>
            <person name="Poulain J."/>
            <person name="Wang J."/>
            <person name="Hatakeyama K."/>
            <person name="Wu K."/>
            <person name="Wang L."/>
            <person name="Fang L."/>
            <person name="Trick M."/>
            <person name="Links M.G."/>
            <person name="Zhao M."/>
            <person name="Jin M."/>
            <person name="Ramchiary N."/>
            <person name="Drou N."/>
            <person name="Berkman P.J."/>
            <person name="Cai Q."/>
            <person name="Huang Q."/>
            <person name="Li R."/>
            <person name="Tabata S."/>
            <person name="Cheng S."/>
            <person name="Zhang S."/>
            <person name="Zhang S."/>
            <person name="Huang S."/>
            <person name="Sato S."/>
            <person name="Sun S."/>
            <person name="Kwon S.J."/>
            <person name="Choi S.R."/>
            <person name="Lee T.H."/>
            <person name="Fan W."/>
            <person name="Zhao X."/>
            <person name="Tan X."/>
            <person name="Xu X."/>
            <person name="Wang Y."/>
            <person name="Qiu Y."/>
            <person name="Yin Y."/>
            <person name="Li Y."/>
            <person name="Du Y."/>
            <person name="Liao Y."/>
            <person name="Lim Y."/>
            <person name="Narusaka Y."/>
            <person name="Wang Y."/>
            <person name="Wang Z."/>
            <person name="Li Z."/>
            <person name="Wang Z."/>
            <person name="Xiong Z."/>
            <person name="Zhang Z."/>
        </authorList>
    </citation>
    <scope>NUCLEOTIDE SEQUENCE [LARGE SCALE GENOMIC DNA]</scope>
    <source>
        <strain evidence="5 6">cv. Chiifu-401-42</strain>
    </source>
</reference>
<reference evidence="5" key="3">
    <citation type="submission" date="2023-03" db="UniProtKB">
        <authorList>
            <consortium name="EnsemblPlants"/>
        </authorList>
    </citation>
    <scope>IDENTIFICATION</scope>
    <source>
        <strain evidence="5">cv. Chiifu-401-42</strain>
    </source>
</reference>
<dbReference type="InterPro" id="IPR035513">
    <property type="entry name" value="Invertase/methylesterase_inhib"/>
</dbReference>
<protein>
    <recommendedName>
        <fullName evidence="4">Pectinesterase inhibitor domain-containing protein</fullName>
    </recommendedName>
</protein>
<dbReference type="SUPFAM" id="SSF101148">
    <property type="entry name" value="Plant invertase/pectin methylesterase inhibitor"/>
    <property type="match status" value="1"/>
</dbReference>
<dbReference type="NCBIfam" id="TIGR01614">
    <property type="entry name" value="PME_inhib"/>
    <property type="match status" value="1"/>
</dbReference>
<feature type="domain" description="Pectinesterase inhibitor" evidence="4">
    <location>
        <begin position="33"/>
        <end position="140"/>
    </location>
</feature>
<sequence length="142" mass="15338">MLRLLTLSLALIALINSSNIPITTATPPGINQNDKKFVQTACNSTPYPTMCYYSLSSAYSSTIKSDPIKLCLTSLNVNLKSAKSASSIVSSLLKKVAFSPEVPNILKGCLKEMKDTADELKQVFAEIIRALIQGRKNLKGGD</sequence>
<dbReference type="InterPro" id="IPR051955">
    <property type="entry name" value="PME_Inhibitor"/>
</dbReference>
<dbReference type="SMART" id="SM00856">
    <property type="entry name" value="PMEI"/>
    <property type="match status" value="1"/>
</dbReference>
<dbReference type="Pfam" id="PF04043">
    <property type="entry name" value="PMEI"/>
    <property type="match status" value="1"/>
</dbReference>
<keyword evidence="6" id="KW-1185">Reference proteome</keyword>
<dbReference type="Gramene" id="Bra013880.1">
    <property type="protein sequence ID" value="Bra013880.1-P"/>
    <property type="gene ID" value="Bra013880"/>
</dbReference>
<dbReference type="PANTHER" id="PTHR31080:SF119">
    <property type="entry name" value="PECTINESTERASE INHIBITOR 4"/>
    <property type="match status" value="1"/>
</dbReference>
<dbReference type="EnsemblPlants" id="Bra013880.1">
    <property type="protein sequence ID" value="Bra013880.1-P"/>
    <property type="gene ID" value="Bra013880"/>
</dbReference>
<reference evidence="5 6" key="2">
    <citation type="journal article" date="2018" name="Hortic Res">
        <title>Improved Brassica rapa reference genome by single-molecule sequencing and chromosome conformation capture technologies.</title>
        <authorList>
            <person name="Zhang L."/>
            <person name="Cai X."/>
            <person name="Wu J."/>
            <person name="Liu M."/>
            <person name="Grob S."/>
            <person name="Cheng F."/>
            <person name="Liang J."/>
            <person name="Cai C."/>
            <person name="Liu Z."/>
            <person name="Liu B."/>
            <person name="Wang F."/>
            <person name="Li S."/>
            <person name="Liu F."/>
            <person name="Li X."/>
            <person name="Cheng L."/>
            <person name="Yang W."/>
            <person name="Li M.H."/>
            <person name="Grossniklaus U."/>
            <person name="Zheng H."/>
            <person name="Wang X."/>
        </authorList>
    </citation>
    <scope>NUCLEOTIDE SEQUENCE [LARGE SCALE GENOMIC DNA]</scope>
    <source>
        <strain evidence="5 6">cv. Chiifu-401-42</strain>
    </source>
</reference>
<evidence type="ECO:0000256" key="3">
    <source>
        <dbReference type="SAM" id="SignalP"/>
    </source>
</evidence>